<evidence type="ECO:0000256" key="1">
    <source>
        <dbReference type="SAM" id="Phobius"/>
    </source>
</evidence>
<proteinExistence type="predicted"/>
<dbReference type="RefSeq" id="WP_343798551.1">
    <property type="nucleotide sequence ID" value="NZ_BAAADJ010000020.1"/>
</dbReference>
<keyword evidence="1" id="KW-1133">Transmembrane helix</keyword>
<keyword evidence="3" id="KW-1185">Reference proteome</keyword>
<protein>
    <submittedName>
        <fullName evidence="2">Exosporium protein ExsE</fullName>
    </submittedName>
</protein>
<accession>A0ABP3FX09</accession>
<gene>
    <name evidence="2" type="primary">exsE</name>
    <name evidence="2" type="ORF">GCM10008967_19180</name>
</gene>
<evidence type="ECO:0000313" key="2">
    <source>
        <dbReference type="EMBL" id="GAA0328826.1"/>
    </source>
</evidence>
<keyword evidence="1" id="KW-0812">Transmembrane</keyword>
<feature type="transmembrane region" description="Helical" evidence="1">
    <location>
        <begin position="69"/>
        <end position="93"/>
    </location>
</feature>
<sequence>MRTWRVGTFSMGASLLILGITLLVSQFTEVNVNHMLVSWWPFIFIVLGVEVLLYLWLQRAGKERLRYDILSIFFVGMLGMVGLAFVVLSQIGITDYVERLLMREYLTMELPEYDQSLNDEIERVVVKSQSESTLTLETSPSSTLSIFGTYSGEFDREAGKIQRTEDYITATKKGDTLFVTIKKPARTAGPFSTYYTMNPTILIPQHVNLEVMGEYAPIILKPRMMLGDWVIKDSHEISVYLEKDHPIGLEALGVQQVSTNVEELKFEKQEDITEYGEEPYNPKNVSLFEESASGIHILNAYSLIVQQTP</sequence>
<name>A0ABP3FX09_9BACI</name>
<keyword evidence="1" id="KW-0472">Membrane</keyword>
<organism evidence="2 3">
    <name type="scientific">Bacillus carboniphilus</name>
    <dbReference type="NCBI Taxonomy" id="86663"/>
    <lineage>
        <taxon>Bacteria</taxon>
        <taxon>Bacillati</taxon>
        <taxon>Bacillota</taxon>
        <taxon>Bacilli</taxon>
        <taxon>Bacillales</taxon>
        <taxon>Bacillaceae</taxon>
        <taxon>Bacillus</taxon>
    </lineage>
</organism>
<reference evidence="3" key="1">
    <citation type="journal article" date="2019" name="Int. J. Syst. Evol. Microbiol.">
        <title>The Global Catalogue of Microorganisms (GCM) 10K type strain sequencing project: providing services to taxonomists for standard genome sequencing and annotation.</title>
        <authorList>
            <consortium name="The Broad Institute Genomics Platform"/>
            <consortium name="The Broad Institute Genome Sequencing Center for Infectious Disease"/>
            <person name="Wu L."/>
            <person name="Ma J."/>
        </authorList>
    </citation>
    <scope>NUCLEOTIDE SEQUENCE [LARGE SCALE GENOMIC DNA]</scope>
    <source>
        <strain evidence="3">JCM 9731</strain>
    </source>
</reference>
<feature type="transmembrane region" description="Helical" evidence="1">
    <location>
        <begin position="37"/>
        <end position="57"/>
    </location>
</feature>
<evidence type="ECO:0000313" key="3">
    <source>
        <dbReference type="Proteomes" id="UP001500782"/>
    </source>
</evidence>
<dbReference type="EMBL" id="BAAADJ010000020">
    <property type="protein sequence ID" value="GAA0328826.1"/>
    <property type="molecule type" value="Genomic_DNA"/>
</dbReference>
<comment type="caution">
    <text evidence="2">The sequence shown here is derived from an EMBL/GenBank/DDBJ whole genome shotgun (WGS) entry which is preliminary data.</text>
</comment>
<dbReference type="Proteomes" id="UP001500782">
    <property type="component" value="Unassembled WGS sequence"/>
</dbReference>